<keyword evidence="3" id="KW-1185">Reference proteome</keyword>
<proteinExistence type="predicted"/>
<organism evidence="2 3">
    <name type="scientific">Conexivisphaera calida</name>
    <dbReference type="NCBI Taxonomy" id="1874277"/>
    <lineage>
        <taxon>Archaea</taxon>
        <taxon>Nitrososphaerota</taxon>
        <taxon>Conexivisphaeria</taxon>
        <taxon>Conexivisphaerales</taxon>
        <taxon>Conexivisphaeraceae</taxon>
        <taxon>Conexivisphaera</taxon>
    </lineage>
</organism>
<evidence type="ECO:0000259" key="1">
    <source>
        <dbReference type="PROSITE" id="PS51154"/>
    </source>
</evidence>
<dbReference type="SUPFAM" id="SSF52949">
    <property type="entry name" value="Macro domain-like"/>
    <property type="match status" value="1"/>
</dbReference>
<dbReference type="EMBL" id="AP018732">
    <property type="protein sequence ID" value="BBE41946.1"/>
    <property type="molecule type" value="Genomic_DNA"/>
</dbReference>
<protein>
    <submittedName>
        <fullName evidence="2">COG2110, Macro domain, possibly ADP-ribose binding module</fullName>
    </submittedName>
</protein>
<reference evidence="2 3" key="1">
    <citation type="journal article" date="2019" name="ISME J.">
        <title>Isolation and characterization of a thermophilic sulfur- and iron-reducing thaumarchaeote from a terrestrial acidic hot spring.</title>
        <authorList>
            <person name="Kato S."/>
            <person name="Itoh T."/>
            <person name="Yuki M."/>
            <person name="Nagamori M."/>
            <person name="Ohnishi M."/>
            <person name="Uematsu K."/>
            <person name="Suzuki K."/>
            <person name="Takashina T."/>
            <person name="Ohkuma M."/>
        </authorList>
    </citation>
    <scope>NUCLEOTIDE SEQUENCE [LARGE SCALE GENOMIC DNA]</scope>
    <source>
        <strain evidence="2 3">NAS-02</strain>
    </source>
</reference>
<dbReference type="InterPro" id="IPR043472">
    <property type="entry name" value="Macro_dom-like"/>
</dbReference>
<evidence type="ECO:0000313" key="3">
    <source>
        <dbReference type="Proteomes" id="UP000509448"/>
    </source>
</evidence>
<dbReference type="Pfam" id="PF01661">
    <property type="entry name" value="Macro"/>
    <property type="match status" value="1"/>
</dbReference>
<gene>
    <name evidence="2" type="ORF">NAS2_0557</name>
</gene>
<dbReference type="PANTHER" id="PTHR11106">
    <property type="entry name" value="GANGLIOSIDE INDUCED DIFFERENTIATION ASSOCIATED PROTEIN 2-RELATED"/>
    <property type="match status" value="1"/>
</dbReference>
<dbReference type="PANTHER" id="PTHR11106:SF111">
    <property type="entry name" value="MACRO DOMAIN-CONTAINING PROTEIN"/>
    <property type="match status" value="1"/>
</dbReference>
<dbReference type="Gene3D" id="3.40.220.10">
    <property type="entry name" value="Leucine Aminopeptidase, subunit E, domain 1"/>
    <property type="match status" value="1"/>
</dbReference>
<accession>A0A4P2VBL1</accession>
<dbReference type="InterPro" id="IPR002589">
    <property type="entry name" value="Macro_dom"/>
</dbReference>
<dbReference type="CDD" id="cd02907">
    <property type="entry name" value="Macro_Af1521_BAL-like"/>
    <property type="match status" value="1"/>
</dbReference>
<dbReference type="AlphaFoldDB" id="A0A4P2VBL1"/>
<name>A0A4P2VBL1_9ARCH</name>
<dbReference type="PROSITE" id="PS51154">
    <property type="entry name" value="MACRO"/>
    <property type="match status" value="1"/>
</dbReference>
<feature type="domain" description="Macro" evidence="1">
    <location>
        <begin position="1"/>
        <end position="170"/>
    </location>
</feature>
<sequence>MELMKCDITELDVDAIVNAANRMLQMGGGVAGAIRRRAGEEVQRECDEWLRRNGPVPVGGAAITGAGRLRARYVIHAVGPVWGDGDEERKLRDAFNSSIRLAEEHGVRSIAFPAISAGIFGVPREVSARALLGAAADYIRSGRCAVPRIIFCLYDDETYRAFSEELGRLGGET</sequence>
<dbReference type="Proteomes" id="UP000509448">
    <property type="component" value="Chromosome"/>
</dbReference>
<evidence type="ECO:0000313" key="2">
    <source>
        <dbReference type="EMBL" id="BBE41946.1"/>
    </source>
</evidence>
<dbReference type="KEGG" id="ccai:NAS2_0557"/>
<dbReference type="SMART" id="SM00506">
    <property type="entry name" value="A1pp"/>
    <property type="match status" value="1"/>
</dbReference>